<dbReference type="Proteomes" id="UP001595692">
    <property type="component" value="Unassembled WGS sequence"/>
</dbReference>
<dbReference type="PROSITE" id="PS01296">
    <property type="entry name" value="RSMI"/>
    <property type="match status" value="1"/>
</dbReference>
<dbReference type="HAMAP" id="MF_01877">
    <property type="entry name" value="16SrRNA_methyltr_I"/>
    <property type="match status" value="1"/>
</dbReference>
<comment type="catalytic activity">
    <reaction evidence="6">
        <text>cytidine(1402) in 16S rRNA + S-adenosyl-L-methionine = 2'-O-methylcytidine(1402) in 16S rRNA + S-adenosyl-L-homocysteine + H(+)</text>
        <dbReference type="Rhea" id="RHEA:42924"/>
        <dbReference type="Rhea" id="RHEA-COMP:10285"/>
        <dbReference type="Rhea" id="RHEA-COMP:10286"/>
        <dbReference type="ChEBI" id="CHEBI:15378"/>
        <dbReference type="ChEBI" id="CHEBI:57856"/>
        <dbReference type="ChEBI" id="CHEBI:59789"/>
        <dbReference type="ChEBI" id="CHEBI:74495"/>
        <dbReference type="ChEBI" id="CHEBI:82748"/>
        <dbReference type="EC" id="2.1.1.198"/>
    </reaction>
</comment>
<dbReference type="NCBIfam" id="TIGR00096">
    <property type="entry name" value="16S rRNA (cytidine(1402)-2'-O)-methyltransferase"/>
    <property type="match status" value="1"/>
</dbReference>
<evidence type="ECO:0000256" key="4">
    <source>
        <dbReference type="ARBA" id="ARBA00022679"/>
    </source>
</evidence>
<comment type="function">
    <text evidence="6">Catalyzes the 2'-O-methylation of the ribose of cytidine 1402 (C1402) in 16S rRNA.</text>
</comment>
<dbReference type="Pfam" id="PF23016">
    <property type="entry name" value="RsmI_C"/>
    <property type="match status" value="1"/>
</dbReference>
<dbReference type="InterPro" id="IPR053910">
    <property type="entry name" value="RsmI_HTH"/>
</dbReference>
<dbReference type="InterPro" id="IPR014776">
    <property type="entry name" value="4pyrrole_Mease_sub2"/>
</dbReference>
<evidence type="ECO:0000256" key="5">
    <source>
        <dbReference type="ARBA" id="ARBA00022691"/>
    </source>
</evidence>
<dbReference type="GO" id="GO:0032259">
    <property type="term" value="P:methylation"/>
    <property type="evidence" value="ECO:0007669"/>
    <property type="project" value="UniProtKB-KW"/>
</dbReference>
<evidence type="ECO:0000256" key="2">
    <source>
        <dbReference type="ARBA" id="ARBA00022552"/>
    </source>
</evidence>
<accession>A0ABV8CMT0</accession>
<name>A0ABV8CMT0_9GAMM</name>
<dbReference type="PANTHER" id="PTHR46111">
    <property type="entry name" value="RIBOSOMAL RNA SMALL SUBUNIT METHYLTRANSFERASE I"/>
    <property type="match status" value="1"/>
</dbReference>
<dbReference type="InterPro" id="IPR008189">
    <property type="entry name" value="rRNA_ssu_MeTfrase_I"/>
</dbReference>
<feature type="domain" description="RsmI HTH" evidence="8">
    <location>
        <begin position="232"/>
        <end position="276"/>
    </location>
</feature>
<evidence type="ECO:0000259" key="7">
    <source>
        <dbReference type="Pfam" id="PF00590"/>
    </source>
</evidence>
<evidence type="ECO:0000256" key="1">
    <source>
        <dbReference type="ARBA" id="ARBA00022490"/>
    </source>
</evidence>
<evidence type="ECO:0000256" key="6">
    <source>
        <dbReference type="HAMAP-Rule" id="MF_01877"/>
    </source>
</evidence>
<dbReference type="GO" id="GO:0008168">
    <property type="term" value="F:methyltransferase activity"/>
    <property type="evidence" value="ECO:0007669"/>
    <property type="project" value="UniProtKB-KW"/>
</dbReference>
<dbReference type="InterPro" id="IPR018063">
    <property type="entry name" value="SAM_MeTrfase_RsmI_CS"/>
</dbReference>
<keyword evidence="1 6" id="KW-0963">Cytoplasm</keyword>
<dbReference type="CDD" id="cd11648">
    <property type="entry name" value="RsmI"/>
    <property type="match status" value="1"/>
</dbReference>
<dbReference type="InterPro" id="IPR035996">
    <property type="entry name" value="4pyrrol_Methylase_sf"/>
</dbReference>
<keyword evidence="4 6" id="KW-0808">Transferase</keyword>
<keyword evidence="10" id="KW-1185">Reference proteome</keyword>
<comment type="similarity">
    <text evidence="6">Belongs to the methyltransferase superfamily. RsmI family.</text>
</comment>
<feature type="domain" description="Tetrapyrrole methylase" evidence="7">
    <location>
        <begin position="7"/>
        <end position="198"/>
    </location>
</feature>
<dbReference type="Gene3D" id="3.40.1010.10">
    <property type="entry name" value="Cobalt-precorrin-4 Transmethylase, Domain 1"/>
    <property type="match status" value="1"/>
</dbReference>
<keyword evidence="3 6" id="KW-0489">Methyltransferase</keyword>
<keyword evidence="2 6" id="KW-0698">rRNA processing</keyword>
<reference evidence="10" key="1">
    <citation type="journal article" date="2019" name="Int. J. Syst. Evol. Microbiol.">
        <title>The Global Catalogue of Microorganisms (GCM) 10K type strain sequencing project: providing services to taxonomists for standard genome sequencing and annotation.</title>
        <authorList>
            <consortium name="The Broad Institute Genomics Platform"/>
            <consortium name="The Broad Institute Genome Sequencing Center for Infectious Disease"/>
            <person name="Wu L."/>
            <person name="Ma J."/>
        </authorList>
    </citation>
    <scope>NUCLEOTIDE SEQUENCE [LARGE SCALE GENOMIC DNA]</scope>
    <source>
        <strain evidence="10">CCUG 54939</strain>
    </source>
</reference>
<dbReference type="SUPFAM" id="SSF53790">
    <property type="entry name" value="Tetrapyrrole methylase"/>
    <property type="match status" value="1"/>
</dbReference>
<evidence type="ECO:0000313" key="10">
    <source>
        <dbReference type="Proteomes" id="UP001595692"/>
    </source>
</evidence>
<dbReference type="PANTHER" id="PTHR46111:SF1">
    <property type="entry name" value="RIBOSOMAL RNA SMALL SUBUNIT METHYLTRANSFERASE I"/>
    <property type="match status" value="1"/>
</dbReference>
<organism evidence="9 10">
    <name type="scientific">Pseudaeromonas sharmana</name>
    <dbReference type="NCBI Taxonomy" id="328412"/>
    <lineage>
        <taxon>Bacteria</taxon>
        <taxon>Pseudomonadati</taxon>
        <taxon>Pseudomonadota</taxon>
        <taxon>Gammaproteobacteria</taxon>
        <taxon>Aeromonadales</taxon>
        <taxon>Aeromonadaceae</taxon>
        <taxon>Pseudaeromonas</taxon>
    </lineage>
</organism>
<dbReference type="EC" id="2.1.1.198" evidence="6"/>
<proteinExistence type="inferred from homology"/>
<evidence type="ECO:0000256" key="3">
    <source>
        <dbReference type="ARBA" id="ARBA00022603"/>
    </source>
</evidence>
<evidence type="ECO:0000313" key="9">
    <source>
        <dbReference type="EMBL" id="MFC3913325.1"/>
    </source>
</evidence>
<sequence>MQSVPSLYIVPTPIGNLADITRRAVEILEGVDIIAAEDTRHSAILLNHLQIRGQLLALHDHNEQQRAAALIQRVQQGQSVALISDAGTPLISDPGYHLVSQCRAAGVPVVPLPGPCAAITALSASGLPTDRFAFEGFLPAKEKARDDRLAALADDPRTLVFYESPRRLLDTVQAIARLYGDRYLVVARELTKTFESFHGLPAAEMHAWLSQDENRRRGEIVLMVAGHKPDAEALPSAALRTLKLLLAELPLKKAAALSAEIHGVKKNALYKWALEHTSVCSDDAEPL</sequence>
<protein>
    <recommendedName>
        <fullName evidence="6">Ribosomal RNA small subunit methyltransferase I</fullName>
        <ecNumber evidence="6">2.1.1.198</ecNumber>
    </recommendedName>
    <alternativeName>
        <fullName evidence="6">16S rRNA 2'-O-ribose C1402 methyltransferase</fullName>
    </alternativeName>
    <alternativeName>
        <fullName evidence="6">rRNA (cytidine-2'-O-)-methyltransferase RsmI</fullName>
    </alternativeName>
</protein>
<dbReference type="InterPro" id="IPR014777">
    <property type="entry name" value="4pyrrole_Mease_sub1"/>
</dbReference>
<dbReference type="Gene3D" id="3.30.950.10">
    <property type="entry name" value="Methyltransferase, Cobalt-precorrin-4 Transmethylase, Domain 2"/>
    <property type="match status" value="1"/>
</dbReference>
<dbReference type="PIRSF" id="PIRSF005917">
    <property type="entry name" value="MTase_YraL"/>
    <property type="match status" value="1"/>
</dbReference>
<evidence type="ECO:0000259" key="8">
    <source>
        <dbReference type="Pfam" id="PF23016"/>
    </source>
</evidence>
<dbReference type="RefSeq" id="WP_377151603.1">
    <property type="nucleotide sequence ID" value="NZ_JBHSAF010000006.1"/>
</dbReference>
<keyword evidence="5 6" id="KW-0949">S-adenosyl-L-methionine</keyword>
<comment type="caution">
    <text evidence="9">The sequence shown here is derived from an EMBL/GenBank/DDBJ whole genome shotgun (WGS) entry which is preliminary data.</text>
</comment>
<comment type="subcellular location">
    <subcellularLocation>
        <location evidence="6">Cytoplasm</location>
    </subcellularLocation>
</comment>
<dbReference type="InterPro" id="IPR000878">
    <property type="entry name" value="4pyrrol_Mease"/>
</dbReference>
<dbReference type="Pfam" id="PF00590">
    <property type="entry name" value="TP_methylase"/>
    <property type="match status" value="1"/>
</dbReference>
<dbReference type="EMBL" id="JBHSAF010000006">
    <property type="protein sequence ID" value="MFC3913325.1"/>
    <property type="molecule type" value="Genomic_DNA"/>
</dbReference>
<gene>
    <name evidence="6 9" type="primary">rsmI</name>
    <name evidence="9" type="ORF">ACFOSS_07600</name>
</gene>